<gene>
    <name evidence="1" type="ORF">AcetOrient_orf02254</name>
</gene>
<evidence type="ECO:0000313" key="1">
    <source>
        <dbReference type="EMBL" id="BBC79844.1"/>
    </source>
</evidence>
<accession>A0A2Z5ZGL6</accession>
<protein>
    <submittedName>
        <fullName evidence="1">Uncharacterized protein</fullName>
    </submittedName>
</protein>
<dbReference type="AlphaFoldDB" id="A0A2Z5ZGL6"/>
<evidence type="ECO:0000313" key="2">
    <source>
        <dbReference type="Proteomes" id="UP000270034"/>
    </source>
</evidence>
<name>A0A2Z5ZGL6_9PROT</name>
<dbReference type="Proteomes" id="UP000270034">
    <property type="component" value="Chromosome"/>
</dbReference>
<reference evidence="1 2" key="1">
    <citation type="submission" date="2018-02" db="EMBL/GenBank/DDBJ databases">
        <title>Acetobacter orientalis genome.</title>
        <authorList>
            <person name="Nakashima N."/>
            <person name="Tamura T."/>
        </authorList>
    </citation>
    <scope>NUCLEOTIDE SEQUENCE [LARGE SCALE GENOMIC DNA]</scope>
    <source>
        <strain evidence="1 2">FAN1</strain>
    </source>
</reference>
<dbReference type="EMBL" id="AP018515">
    <property type="protein sequence ID" value="BBC79844.1"/>
    <property type="molecule type" value="Genomic_DNA"/>
</dbReference>
<dbReference type="KEGG" id="aot:AcetOri_orf02254"/>
<sequence>MVFSPQMKGGFAPENRAYQALCQEVRLICAINPVETR</sequence>
<organism evidence="1 2">
    <name type="scientific">Acetobacter orientalis</name>
    <dbReference type="NCBI Taxonomy" id="146474"/>
    <lineage>
        <taxon>Bacteria</taxon>
        <taxon>Pseudomonadati</taxon>
        <taxon>Pseudomonadota</taxon>
        <taxon>Alphaproteobacteria</taxon>
        <taxon>Acetobacterales</taxon>
        <taxon>Acetobacteraceae</taxon>
        <taxon>Acetobacter</taxon>
    </lineage>
</organism>
<proteinExistence type="predicted"/>